<dbReference type="PRINTS" id="PR01179">
    <property type="entry name" value="ODADCRBXLASE"/>
</dbReference>
<evidence type="ECO:0000256" key="2">
    <source>
        <dbReference type="ARBA" id="ARBA00008872"/>
    </source>
</evidence>
<dbReference type="Gene3D" id="3.20.20.10">
    <property type="entry name" value="Alanine racemase"/>
    <property type="match status" value="1"/>
</dbReference>
<protein>
    <recommendedName>
        <fullName evidence="8">Orn/DAP/Arg decarboxylase 2 N-terminal domain-containing protein</fullName>
    </recommendedName>
</protein>
<evidence type="ECO:0000256" key="3">
    <source>
        <dbReference type="ARBA" id="ARBA00022898"/>
    </source>
</evidence>
<comment type="similarity">
    <text evidence="2">Belongs to the Orn/Lys/Arg decarboxylase class-II family.</text>
</comment>
<organism evidence="7">
    <name type="scientific">viral metagenome</name>
    <dbReference type="NCBI Taxonomy" id="1070528"/>
    <lineage>
        <taxon>unclassified sequences</taxon>
        <taxon>metagenomes</taxon>
        <taxon>organismal metagenomes</taxon>
    </lineage>
</organism>
<dbReference type="InterPro" id="IPR022643">
    <property type="entry name" value="De-COase2_C"/>
</dbReference>
<evidence type="ECO:0000256" key="4">
    <source>
        <dbReference type="ARBA" id="ARBA00023239"/>
    </source>
</evidence>
<accession>A0A6C0B834</accession>
<dbReference type="EMBL" id="MN739094">
    <property type="protein sequence ID" value="QHS88200.1"/>
    <property type="molecule type" value="Genomic_DNA"/>
</dbReference>
<evidence type="ECO:0000259" key="6">
    <source>
        <dbReference type="Pfam" id="PF02784"/>
    </source>
</evidence>
<evidence type="ECO:0000256" key="1">
    <source>
        <dbReference type="ARBA" id="ARBA00001933"/>
    </source>
</evidence>
<dbReference type="SUPFAM" id="SSF51419">
    <property type="entry name" value="PLP-binding barrel"/>
    <property type="match status" value="1"/>
</dbReference>
<dbReference type="PRINTS" id="PR01182">
    <property type="entry name" value="ORNDCRBXLASE"/>
</dbReference>
<dbReference type="GO" id="GO:0004586">
    <property type="term" value="F:ornithine decarboxylase activity"/>
    <property type="evidence" value="ECO:0007669"/>
    <property type="project" value="TreeGrafter"/>
</dbReference>
<dbReference type="InterPro" id="IPR002433">
    <property type="entry name" value="Orn_de-COase"/>
</dbReference>
<name>A0A6C0B834_9ZZZZ</name>
<dbReference type="InterPro" id="IPR000183">
    <property type="entry name" value="Orn/DAP/Arg_de-COase"/>
</dbReference>
<dbReference type="InterPro" id="IPR022644">
    <property type="entry name" value="De-COase2_N"/>
</dbReference>
<reference evidence="7" key="1">
    <citation type="journal article" date="2020" name="Nature">
        <title>Giant virus diversity and host interactions through global metagenomics.</title>
        <authorList>
            <person name="Schulz F."/>
            <person name="Roux S."/>
            <person name="Paez-Espino D."/>
            <person name="Jungbluth S."/>
            <person name="Walsh D.A."/>
            <person name="Denef V.J."/>
            <person name="McMahon K.D."/>
            <person name="Konstantinidis K.T."/>
            <person name="Eloe-Fadrosh E.A."/>
            <person name="Kyrpides N.C."/>
            <person name="Woyke T."/>
        </authorList>
    </citation>
    <scope>NUCLEOTIDE SEQUENCE</scope>
    <source>
        <strain evidence="7">GVMAG-M-3300010158-55</strain>
    </source>
</reference>
<dbReference type="Gene3D" id="2.40.37.10">
    <property type="entry name" value="Lyase, Ornithine Decarboxylase, Chain A, domain 1"/>
    <property type="match status" value="1"/>
</dbReference>
<evidence type="ECO:0000259" key="5">
    <source>
        <dbReference type="Pfam" id="PF00278"/>
    </source>
</evidence>
<dbReference type="PANTHER" id="PTHR11482">
    <property type="entry name" value="ARGININE/DIAMINOPIMELATE/ORNITHINE DECARBOXYLASE"/>
    <property type="match status" value="1"/>
</dbReference>
<dbReference type="GO" id="GO:0033387">
    <property type="term" value="P:putrescine biosynthetic process from arginine, via ornithine"/>
    <property type="evidence" value="ECO:0007669"/>
    <property type="project" value="TreeGrafter"/>
</dbReference>
<dbReference type="AlphaFoldDB" id="A0A6C0B834"/>
<dbReference type="InterPro" id="IPR009006">
    <property type="entry name" value="Ala_racemase/Decarboxylase_C"/>
</dbReference>
<feature type="domain" description="Orn/DAP/Arg decarboxylase 2 N-terminal" evidence="6">
    <location>
        <begin position="32"/>
        <end position="254"/>
    </location>
</feature>
<sequence length="367" mass="41869">MKIYTSLLGINIAVNNLNTKTRWIYDKPALLHQANTWYTQIPWIKPYYAIKSNPLPYVINDLVQHKMNNFQIGLDVASVKETNNALMYTTIENTIYTNPHIIPHEINKDFQFNIKVIDSLCELELLHKNNIKCPILIRMNSGVTIANINLNSKFGATKKEAYEIINLAYEYNYEIKGVSFHIGSGGTFSRKEAFKNAYYVNALPVLNYIELFNDDKLILNIGGGFLYDTDLNDALGWTKDLPYTMIAEPGRYFSEPSHDLLVQVIAKTPKGIFIDNGVYHELNCYHRDHWTMPRLSHCIHNGKLQNIYTYKSQVVFGPTCDSYDTLGKQLLPDDIDVGDWILLPNMGAYTNAGMVEFNGIRGASSLF</sequence>
<evidence type="ECO:0008006" key="8">
    <source>
        <dbReference type="Google" id="ProtNLM"/>
    </source>
</evidence>
<comment type="cofactor">
    <cofactor evidence="1">
        <name>pyridoxal 5'-phosphate</name>
        <dbReference type="ChEBI" id="CHEBI:597326"/>
    </cofactor>
</comment>
<feature type="domain" description="Orn/DAP/Arg decarboxylase 2 C-terminal" evidence="5">
    <location>
        <begin position="258"/>
        <end position="347"/>
    </location>
</feature>
<keyword evidence="4" id="KW-0456">Lyase</keyword>
<keyword evidence="3" id="KW-0663">Pyridoxal phosphate</keyword>
<dbReference type="InterPro" id="IPR029066">
    <property type="entry name" value="PLP-binding_barrel"/>
</dbReference>
<evidence type="ECO:0000313" key="7">
    <source>
        <dbReference type="EMBL" id="QHS88200.1"/>
    </source>
</evidence>
<dbReference type="PANTHER" id="PTHR11482:SF6">
    <property type="entry name" value="ORNITHINE DECARBOXYLASE 1-RELATED"/>
    <property type="match status" value="1"/>
</dbReference>
<dbReference type="GO" id="GO:0005737">
    <property type="term" value="C:cytoplasm"/>
    <property type="evidence" value="ECO:0007669"/>
    <property type="project" value="TreeGrafter"/>
</dbReference>
<proteinExistence type="inferred from homology"/>
<dbReference type="SUPFAM" id="SSF50621">
    <property type="entry name" value="Alanine racemase C-terminal domain-like"/>
    <property type="match status" value="1"/>
</dbReference>
<dbReference type="Pfam" id="PF02784">
    <property type="entry name" value="Orn_Arg_deC_N"/>
    <property type="match status" value="1"/>
</dbReference>
<dbReference type="Pfam" id="PF00278">
    <property type="entry name" value="Orn_DAP_Arg_deC"/>
    <property type="match status" value="1"/>
</dbReference>